<dbReference type="PANTHER" id="PTHR45752">
    <property type="entry name" value="LEUCINE-RICH REPEAT-CONTAINING"/>
    <property type="match status" value="1"/>
</dbReference>
<feature type="non-terminal residue" evidence="6">
    <location>
        <position position="345"/>
    </location>
</feature>
<dbReference type="InterPro" id="IPR003591">
    <property type="entry name" value="Leu-rich_rpt_typical-subtyp"/>
</dbReference>
<evidence type="ECO:0000256" key="4">
    <source>
        <dbReference type="SAM" id="MobiDB-lite"/>
    </source>
</evidence>
<comment type="caution">
    <text evidence="6">The sequence shown here is derived from an EMBL/GenBank/DDBJ whole genome shotgun (WGS) entry which is preliminary data.</text>
</comment>
<sequence>MLHARVTPHGIGMGIGNSASSADQFNSCILILCQSILLVLLVCSELETDLKQERVQDARSLEKGNFETSREGLSQMWRYFAQHASWPLSSFAARRLISREGEIFLVGQGLSTFPEVLLSLKNEIKTLDLSDNEVSILPDFIGDFQSLENLKMPRNSLRHLPKSLGKLRHLKSLDFGNNNIEELGPWIGHLTALRNLNLKDNKLRSIPEEIGSLTGLISLGLKSNLLDQLPRGMGNLKSLVHLFITDNQLTSLPADIGGCTGLRKIQASHNRLSELPDTMRHMEALEFLRLACNRFERFPLELFRALPALTWLALSGNPATNRLVQQKEAPRLGPPDLHLTGLGLK</sequence>
<dbReference type="InterPro" id="IPR032675">
    <property type="entry name" value="LRR_dom_sf"/>
</dbReference>
<protein>
    <recommendedName>
        <fullName evidence="5">Disease resistance R13L4/SHOC-2-like LRR domain-containing protein</fullName>
    </recommendedName>
</protein>
<accession>A0AAE0GDG8</accession>
<feature type="region of interest" description="Disordered" evidence="4">
    <location>
        <begin position="326"/>
        <end position="345"/>
    </location>
</feature>
<dbReference type="InterPro" id="IPR050715">
    <property type="entry name" value="LRR-SigEffector_domain"/>
</dbReference>
<dbReference type="EMBL" id="LGRX02006822">
    <property type="protein sequence ID" value="KAK3276022.1"/>
    <property type="molecule type" value="Genomic_DNA"/>
</dbReference>
<dbReference type="Proteomes" id="UP001190700">
    <property type="component" value="Unassembled WGS sequence"/>
</dbReference>
<keyword evidence="3" id="KW-0677">Repeat</keyword>
<gene>
    <name evidence="6" type="ORF">CYMTET_15875</name>
</gene>
<proteinExistence type="predicted"/>
<organism evidence="6 7">
    <name type="scientific">Cymbomonas tetramitiformis</name>
    <dbReference type="NCBI Taxonomy" id="36881"/>
    <lineage>
        <taxon>Eukaryota</taxon>
        <taxon>Viridiplantae</taxon>
        <taxon>Chlorophyta</taxon>
        <taxon>Pyramimonadophyceae</taxon>
        <taxon>Pyramimonadales</taxon>
        <taxon>Pyramimonadaceae</taxon>
        <taxon>Cymbomonas</taxon>
    </lineage>
</organism>
<dbReference type="AlphaFoldDB" id="A0AAE0GDG8"/>
<comment type="subcellular location">
    <subcellularLocation>
        <location evidence="1">Cytoplasm</location>
        <location evidence="1">Cytoskeleton</location>
        <location evidence="1">Cilium axoneme</location>
    </subcellularLocation>
</comment>
<evidence type="ECO:0000256" key="2">
    <source>
        <dbReference type="ARBA" id="ARBA00022614"/>
    </source>
</evidence>
<dbReference type="Pfam" id="PF23598">
    <property type="entry name" value="LRR_14"/>
    <property type="match status" value="1"/>
</dbReference>
<evidence type="ECO:0000313" key="7">
    <source>
        <dbReference type="Proteomes" id="UP001190700"/>
    </source>
</evidence>
<reference evidence="6 7" key="1">
    <citation type="journal article" date="2015" name="Genome Biol. Evol.">
        <title>Comparative Genomics of a Bacterivorous Green Alga Reveals Evolutionary Causalities and Consequences of Phago-Mixotrophic Mode of Nutrition.</title>
        <authorList>
            <person name="Burns J.A."/>
            <person name="Paasch A."/>
            <person name="Narechania A."/>
            <person name="Kim E."/>
        </authorList>
    </citation>
    <scope>NUCLEOTIDE SEQUENCE [LARGE SCALE GENOMIC DNA]</scope>
    <source>
        <strain evidence="6 7">PLY_AMNH</strain>
    </source>
</reference>
<keyword evidence="2" id="KW-0433">Leucine-rich repeat</keyword>
<evidence type="ECO:0000256" key="3">
    <source>
        <dbReference type="ARBA" id="ARBA00022737"/>
    </source>
</evidence>
<dbReference type="SMART" id="SM00369">
    <property type="entry name" value="LRR_TYP"/>
    <property type="match status" value="5"/>
</dbReference>
<dbReference type="PANTHER" id="PTHR45752:SF187">
    <property type="entry name" value="LEUCINE-RICH REPEAT AND IQ DOMAIN-CONTAINING PROTEIN 4"/>
    <property type="match status" value="1"/>
</dbReference>
<dbReference type="SUPFAM" id="SSF52058">
    <property type="entry name" value="L domain-like"/>
    <property type="match status" value="1"/>
</dbReference>
<dbReference type="Gene3D" id="3.80.10.10">
    <property type="entry name" value="Ribonuclease Inhibitor"/>
    <property type="match status" value="1"/>
</dbReference>
<dbReference type="SMART" id="SM00364">
    <property type="entry name" value="LRR_BAC"/>
    <property type="match status" value="5"/>
</dbReference>
<evidence type="ECO:0000256" key="1">
    <source>
        <dbReference type="ARBA" id="ARBA00004430"/>
    </source>
</evidence>
<keyword evidence="7" id="KW-1185">Reference proteome</keyword>
<dbReference type="InterPro" id="IPR055414">
    <property type="entry name" value="LRR_R13L4/SHOC2-like"/>
</dbReference>
<evidence type="ECO:0000259" key="5">
    <source>
        <dbReference type="Pfam" id="PF23598"/>
    </source>
</evidence>
<dbReference type="InterPro" id="IPR001611">
    <property type="entry name" value="Leu-rich_rpt"/>
</dbReference>
<dbReference type="GO" id="GO:0005930">
    <property type="term" value="C:axoneme"/>
    <property type="evidence" value="ECO:0007669"/>
    <property type="project" value="UniProtKB-SubCell"/>
</dbReference>
<evidence type="ECO:0000313" key="6">
    <source>
        <dbReference type="EMBL" id="KAK3276022.1"/>
    </source>
</evidence>
<feature type="domain" description="Disease resistance R13L4/SHOC-2-like LRR" evidence="5">
    <location>
        <begin position="187"/>
        <end position="267"/>
    </location>
</feature>
<dbReference type="PROSITE" id="PS51450">
    <property type="entry name" value="LRR"/>
    <property type="match status" value="1"/>
</dbReference>
<name>A0AAE0GDG8_9CHLO</name>